<evidence type="ECO:0000313" key="2">
    <source>
        <dbReference type="Proteomes" id="UP000053989"/>
    </source>
</evidence>
<dbReference type="EMBL" id="KN822160">
    <property type="protein sequence ID" value="KIM54184.1"/>
    <property type="molecule type" value="Genomic_DNA"/>
</dbReference>
<dbReference type="HOGENOM" id="CLU_2607390_0_0_1"/>
<name>A0A0C3DCR4_9AGAM</name>
<gene>
    <name evidence="1" type="ORF">SCLCIDRAFT_1222233</name>
</gene>
<proteinExistence type="predicted"/>
<accession>A0A0C3DCR4</accession>
<dbReference type="AlphaFoldDB" id="A0A0C3DCR4"/>
<protein>
    <submittedName>
        <fullName evidence="1">Uncharacterized protein</fullName>
    </submittedName>
</protein>
<dbReference type="Proteomes" id="UP000053989">
    <property type="component" value="Unassembled WGS sequence"/>
</dbReference>
<sequence length="79" mass="8659">MASFRAVNLMTAKFYREPFADAHWGLHSFSASDGTNASVRTDPGSRATTIMQPMYGAACSHTSRSILTGTSLQRFMHSE</sequence>
<evidence type="ECO:0000313" key="1">
    <source>
        <dbReference type="EMBL" id="KIM54184.1"/>
    </source>
</evidence>
<keyword evidence="2" id="KW-1185">Reference proteome</keyword>
<reference evidence="2" key="2">
    <citation type="submission" date="2015-01" db="EMBL/GenBank/DDBJ databases">
        <title>Evolutionary Origins and Diversification of the Mycorrhizal Mutualists.</title>
        <authorList>
            <consortium name="DOE Joint Genome Institute"/>
            <consortium name="Mycorrhizal Genomics Consortium"/>
            <person name="Kohler A."/>
            <person name="Kuo A."/>
            <person name="Nagy L.G."/>
            <person name="Floudas D."/>
            <person name="Copeland A."/>
            <person name="Barry K.W."/>
            <person name="Cichocki N."/>
            <person name="Veneault-Fourrey C."/>
            <person name="LaButti K."/>
            <person name="Lindquist E.A."/>
            <person name="Lipzen A."/>
            <person name="Lundell T."/>
            <person name="Morin E."/>
            <person name="Murat C."/>
            <person name="Riley R."/>
            <person name="Ohm R."/>
            <person name="Sun H."/>
            <person name="Tunlid A."/>
            <person name="Henrissat B."/>
            <person name="Grigoriev I.V."/>
            <person name="Hibbett D.S."/>
            <person name="Martin F."/>
        </authorList>
    </citation>
    <scope>NUCLEOTIDE SEQUENCE [LARGE SCALE GENOMIC DNA]</scope>
    <source>
        <strain evidence="2">Foug A</strain>
    </source>
</reference>
<organism evidence="1 2">
    <name type="scientific">Scleroderma citrinum Foug A</name>
    <dbReference type="NCBI Taxonomy" id="1036808"/>
    <lineage>
        <taxon>Eukaryota</taxon>
        <taxon>Fungi</taxon>
        <taxon>Dikarya</taxon>
        <taxon>Basidiomycota</taxon>
        <taxon>Agaricomycotina</taxon>
        <taxon>Agaricomycetes</taxon>
        <taxon>Agaricomycetidae</taxon>
        <taxon>Boletales</taxon>
        <taxon>Sclerodermatineae</taxon>
        <taxon>Sclerodermataceae</taxon>
        <taxon>Scleroderma</taxon>
    </lineage>
</organism>
<dbReference type="InParanoid" id="A0A0C3DCR4"/>
<reference evidence="1 2" key="1">
    <citation type="submission" date="2014-04" db="EMBL/GenBank/DDBJ databases">
        <authorList>
            <consortium name="DOE Joint Genome Institute"/>
            <person name="Kuo A."/>
            <person name="Kohler A."/>
            <person name="Nagy L.G."/>
            <person name="Floudas D."/>
            <person name="Copeland A."/>
            <person name="Barry K.W."/>
            <person name="Cichocki N."/>
            <person name="Veneault-Fourrey C."/>
            <person name="LaButti K."/>
            <person name="Lindquist E.A."/>
            <person name="Lipzen A."/>
            <person name="Lundell T."/>
            <person name="Morin E."/>
            <person name="Murat C."/>
            <person name="Sun H."/>
            <person name="Tunlid A."/>
            <person name="Henrissat B."/>
            <person name="Grigoriev I.V."/>
            <person name="Hibbett D.S."/>
            <person name="Martin F."/>
            <person name="Nordberg H.P."/>
            <person name="Cantor M.N."/>
            <person name="Hua S.X."/>
        </authorList>
    </citation>
    <scope>NUCLEOTIDE SEQUENCE [LARGE SCALE GENOMIC DNA]</scope>
    <source>
        <strain evidence="1 2">Foug A</strain>
    </source>
</reference>